<feature type="transmembrane region" description="Helical" evidence="8">
    <location>
        <begin position="142"/>
        <end position="159"/>
    </location>
</feature>
<keyword evidence="7 8" id="KW-0472">Membrane</keyword>
<dbReference type="InterPro" id="IPR006741">
    <property type="entry name" value="AgrB"/>
</dbReference>
<sequence>MHSFIDIFAYKIYKEKLLSHGDIRKMKYAMRVIWNEGLKFVILLSLFTMLNKMYLFLFCLSLLLSIRAFSGGLHFESSFLCLIVSLSFFSLAILILPYLLPMPLPLAILLILISIIVICCYSPMPSRFRPISNQKRKRILKYLSLFFTLLWIYILFKFVFTYDKTFFECGIWTIGLQAFQLLIGRRGYQ</sequence>
<keyword evidence="5" id="KW-0378">Hydrolase</keyword>
<evidence type="ECO:0000256" key="5">
    <source>
        <dbReference type="ARBA" id="ARBA00022801"/>
    </source>
</evidence>
<keyword evidence="1" id="KW-1003">Cell membrane</keyword>
<dbReference type="Proteomes" id="UP000095743">
    <property type="component" value="Chromosome"/>
</dbReference>
<keyword evidence="3" id="KW-0645">Protease</keyword>
<feature type="transmembrane region" description="Helical" evidence="8">
    <location>
        <begin position="104"/>
        <end position="121"/>
    </location>
</feature>
<evidence type="ECO:0000256" key="7">
    <source>
        <dbReference type="ARBA" id="ARBA00023136"/>
    </source>
</evidence>
<evidence type="ECO:0000256" key="8">
    <source>
        <dbReference type="SAM" id="Phobius"/>
    </source>
</evidence>
<feature type="transmembrane region" description="Helical" evidence="8">
    <location>
        <begin position="78"/>
        <end position="98"/>
    </location>
</feature>
<gene>
    <name evidence="9" type="ORF">Gferi_15950</name>
</gene>
<protein>
    <submittedName>
        <fullName evidence="9">Accessory regulator AgrB</fullName>
    </submittedName>
</protein>
<dbReference type="SMART" id="SM00793">
    <property type="entry name" value="AgrB"/>
    <property type="match status" value="1"/>
</dbReference>
<evidence type="ECO:0000256" key="4">
    <source>
        <dbReference type="ARBA" id="ARBA00022692"/>
    </source>
</evidence>
<keyword evidence="6 8" id="KW-1133">Transmembrane helix</keyword>
<dbReference type="GO" id="GO:0008233">
    <property type="term" value="F:peptidase activity"/>
    <property type="evidence" value="ECO:0007669"/>
    <property type="project" value="UniProtKB-KW"/>
</dbReference>
<evidence type="ECO:0000256" key="1">
    <source>
        <dbReference type="ARBA" id="ARBA00022475"/>
    </source>
</evidence>
<evidence type="ECO:0000256" key="2">
    <source>
        <dbReference type="ARBA" id="ARBA00022654"/>
    </source>
</evidence>
<dbReference type="Pfam" id="PF04647">
    <property type="entry name" value="AgrB"/>
    <property type="match status" value="1"/>
</dbReference>
<dbReference type="EMBL" id="CP017269">
    <property type="protein sequence ID" value="AOT70922.1"/>
    <property type="molecule type" value="Genomic_DNA"/>
</dbReference>
<name>A0A1D8GJB2_9FIRM</name>
<reference evidence="9 10" key="1">
    <citation type="submission" date="2016-09" db="EMBL/GenBank/DDBJ databases">
        <title>Genomic analysis reveals versatility of anaerobic energy metabolism of Geosporobacter ferrireducens IRF9 of phylum Firmicutes.</title>
        <authorList>
            <person name="Kim S.-J."/>
        </authorList>
    </citation>
    <scope>NUCLEOTIDE SEQUENCE [LARGE SCALE GENOMIC DNA]</scope>
    <source>
        <strain evidence="9 10">IRF9</strain>
    </source>
</reference>
<dbReference type="GO" id="GO:0009372">
    <property type="term" value="P:quorum sensing"/>
    <property type="evidence" value="ECO:0007669"/>
    <property type="project" value="UniProtKB-KW"/>
</dbReference>
<accession>A0A1D8GJB2</accession>
<proteinExistence type="predicted"/>
<evidence type="ECO:0000313" key="10">
    <source>
        <dbReference type="Proteomes" id="UP000095743"/>
    </source>
</evidence>
<keyword evidence="2" id="KW-0673">Quorum sensing</keyword>
<dbReference type="GO" id="GO:0006508">
    <property type="term" value="P:proteolysis"/>
    <property type="evidence" value="ECO:0007669"/>
    <property type="project" value="UniProtKB-KW"/>
</dbReference>
<evidence type="ECO:0000256" key="6">
    <source>
        <dbReference type="ARBA" id="ARBA00022989"/>
    </source>
</evidence>
<organism evidence="9 10">
    <name type="scientific">Geosporobacter ferrireducens</name>
    <dbReference type="NCBI Taxonomy" id="1424294"/>
    <lineage>
        <taxon>Bacteria</taxon>
        <taxon>Bacillati</taxon>
        <taxon>Bacillota</taxon>
        <taxon>Clostridia</taxon>
        <taxon>Peptostreptococcales</taxon>
        <taxon>Thermotaleaceae</taxon>
        <taxon>Geosporobacter</taxon>
    </lineage>
</organism>
<dbReference type="OrthoDB" id="2044325at2"/>
<keyword evidence="4 8" id="KW-0812">Transmembrane</keyword>
<evidence type="ECO:0000256" key="3">
    <source>
        <dbReference type="ARBA" id="ARBA00022670"/>
    </source>
</evidence>
<feature type="transmembrane region" description="Helical" evidence="8">
    <location>
        <begin position="40"/>
        <end position="66"/>
    </location>
</feature>
<evidence type="ECO:0000313" key="9">
    <source>
        <dbReference type="EMBL" id="AOT70922.1"/>
    </source>
</evidence>
<dbReference type="GO" id="GO:0016020">
    <property type="term" value="C:membrane"/>
    <property type="evidence" value="ECO:0007669"/>
    <property type="project" value="InterPro"/>
</dbReference>
<dbReference type="AlphaFoldDB" id="A0A1D8GJB2"/>
<keyword evidence="10" id="KW-1185">Reference proteome</keyword>
<dbReference type="STRING" id="1424294.Gferi_15950"/>
<dbReference type="KEGG" id="gfe:Gferi_15950"/>